<dbReference type="NCBIfam" id="TIGR02946">
    <property type="entry name" value="acyl_WS_DGAT"/>
    <property type="match status" value="1"/>
</dbReference>
<dbReference type="Pfam" id="PF03007">
    <property type="entry name" value="WS_DGAT_cat"/>
    <property type="match status" value="1"/>
</dbReference>
<name>A0ABP9CTB5_9ACTN</name>
<protein>
    <recommendedName>
        <fullName evidence="4 11">Diacylglycerol O-acyltransferase</fullName>
        <ecNumber evidence="4 11">2.3.1.20</ecNumber>
    </recommendedName>
</protein>
<keyword evidence="8 11" id="KW-0443">Lipid metabolism</keyword>
<evidence type="ECO:0000256" key="5">
    <source>
        <dbReference type="ARBA" id="ARBA00022516"/>
    </source>
</evidence>
<evidence type="ECO:0000256" key="10">
    <source>
        <dbReference type="ARBA" id="ARBA00048109"/>
    </source>
</evidence>
<comment type="pathway">
    <text evidence="1 11">Glycerolipid metabolism; triacylglycerol biosynthesis.</text>
</comment>
<feature type="domain" description="O-acyltransferase WSD1 C-terminal" evidence="13">
    <location>
        <begin position="307"/>
        <end position="456"/>
    </location>
</feature>
<evidence type="ECO:0000256" key="8">
    <source>
        <dbReference type="ARBA" id="ARBA00023098"/>
    </source>
</evidence>
<keyword evidence="5 11" id="KW-0444">Lipid biosynthesis</keyword>
<dbReference type="Proteomes" id="UP001500839">
    <property type="component" value="Unassembled WGS sequence"/>
</dbReference>
<dbReference type="InterPro" id="IPR014292">
    <property type="entry name" value="Acyl_transf_WS/DGAT"/>
</dbReference>
<organism evidence="14 15">
    <name type="scientific">Tomitella cavernea</name>
    <dbReference type="NCBI Taxonomy" id="1387982"/>
    <lineage>
        <taxon>Bacteria</taxon>
        <taxon>Bacillati</taxon>
        <taxon>Actinomycetota</taxon>
        <taxon>Actinomycetes</taxon>
        <taxon>Mycobacteriales</taxon>
        <taxon>Tomitella</taxon>
    </lineage>
</organism>
<gene>
    <name evidence="14" type="ORF">GCM10023353_21710</name>
</gene>
<accession>A0ABP9CTB5</accession>
<dbReference type="Pfam" id="PF06974">
    <property type="entry name" value="WS_DGAT_C"/>
    <property type="match status" value="1"/>
</dbReference>
<evidence type="ECO:0000256" key="3">
    <source>
        <dbReference type="ARBA" id="ARBA00009587"/>
    </source>
</evidence>
<sequence length="479" mass="51585">MERLSGLDASFLYLETPSQLLHVCGLIIVDGSTVEGGYTFDKLKDELASRIKAMPGFRRRLQDSFLNLDHPVWVDADDFDIDHHFHRIAVPAPGGRKELSDLCAQIAGKPLNRTRPLWEMWVIEGLADGNVAVMSKMHHATVDGITGANMMSQLCSLTPEAPPMDPDLIAQRVGGADTLSLAVTGIASVARRPLRLARILPGTIAVVPRWISRARDGRAMPVPFSAPRTSFNGTITGHRSIAYTQVPLEAVKTVKNAFGVKVNDVVLAMVAGALRTYLESNDELPDNPLIGMVPVSVHGKSDRSGTNQVTGMFTDLATNIADPDERIRYIAEHSDIAKEHKDAISATLMQDWAQFSGANMFGVAMRAYAKLRLAERHPVVHNLVISNVPGPPIPLYFLGARIEAMYPLGPVFHGAGLNITVFSVAGQLNVGLIACRELSPDLWKLAEGMDGALDALVAAAEAGPAPVDNAPVQPADTPS</sequence>
<comment type="catalytic activity">
    <reaction evidence="10 11">
        <text>an acyl-CoA + a 1,2-diacyl-sn-glycerol = a triacyl-sn-glycerol + CoA</text>
        <dbReference type="Rhea" id="RHEA:10868"/>
        <dbReference type="ChEBI" id="CHEBI:17815"/>
        <dbReference type="ChEBI" id="CHEBI:57287"/>
        <dbReference type="ChEBI" id="CHEBI:58342"/>
        <dbReference type="ChEBI" id="CHEBI:64615"/>
        <dbReference type="EC" id="2.3.1.20"/>
    </reaction>
</comment>
<evidence type="ECO:0000256" key="6">
    <source>
        <dbReference type="ARBA" id="ARBA00022679"/>
    </source>
</evidence>
<dbReference type="EC" id="2.3.1.20" evidence="4 11"/>
<comment type="pathway">
    <text evidence="2">Lipid metabolism.</text>
</comment>
<evidence type="ECO:0000256" key="1">
    <source>
        <dbReference type="ARBA" id="ARBA00004771"/>
    </source>
</evidence>
<comment type="similarity">
    <text evidence="3 11">Belongs to the long-chain O-acyltransferase family.</text>
</comment>
<dbReference type="InterPro" id="IPR045034">
    <property type="entry name" value="O-acyltransferase_WSD1-like"/>
</dbReference>
<dbReference type="InterPro" id="IPR009721">
    <property type="entry name" value="O-acyltransferase_WSD1_C"/>
</dbReference>
<dbReference type="InterPro" id="IPR004255">
    <property type="entry name" value="O-acyltransferase_WSD1_N"/>
</dbReference>
<dbReference type="RefSeq" id="WP_200174335.1">
    <property type="nucleotide sequence ID" value="NZ_BAABKQ010000001.1"/>
</dbReference>
<comment type="caution">
    <text evidence="14">The sequence shown here is derived from an EMBL/GenBank/DDBJ whole genome shotgun (WGS) entry which is preliminary data.</text>
</comment>
<reference evidence="15" key="1">
    <citation type="journal article" date="2019" name="Int. J. Syst. Evol. Microbiol.">
        <title>The Global Catalogue of Microorganisms (GCM) 10K type strain sequencing project: providing services to taxonomists for standard genome sequencing and annotation.</title>
        <authorList>
            <consortium name="The Broad Institute Genomics Platform"/>
            <consortium name="The Broad Institute Genome Sequencing Center for Infectious Disease"/>
            <person name="Wu L."/>
            <person name="Ma J."/>
        </authorList>
    </citation>
    <scope>NUCLEOTIDE SEQUENCE [LARGE SCALE GENOMIC DNA]</scope>
    <source>
        <strain evidence="15">JCM 18542</strain>
    </source>
</reference>
<keyword evidence="6 11" id="KW-0808">Transferase</keyword>
<dbReference type="SUPFAM" id="SSF52777">
    <property type="entry name" value="CoA-dependent acyltransferases"/>
    <property type="match status" value="1"/>
</dbReference>
<dbReference type="EMBL" id="BAABKQ010000001">
    <property type="protein sequence ID" value="GAA4815590.1"/>
    <property type="molecule type" value="Genomic_DNA"/>
</dbReference>
<evidence type="ECO:0000313" key="15">
    <source>
        <dbReference type="Proteomes" id="UP001500839"/>
    </source>
</evidence>
<proteinExistence type="inferred from homology"/>
<evidence type="ECO:0000256" key="2">
    <source>
        <dbReference type="ARBA" id="ARBA00005189"/>
    </source>
</evidence>
<evidence type="ECO:0000256" key="11">
    <source>
        <dbReference type="RuleBase" id="RU361241"/>
    </source>
</evidence>
<evidence type="ECO:0000259" key="13">
    <source>
        <dbReference type="Pfam" id="PF06974"/>
    </source>
</evidence>
<keyword evidence="9 11" id="KW-0012">Acyltransferase</keyword>
<evidence type="ECO:0000256" key="7">
    <source>
        <dbReference type="ARBA" id="ARBA00022798"/>
    </source>
</evidence>
<keyword evidence="15" id="KW-1185">Reference proteome</keyword>
<dbReference type="PANTHER" id="PTHR31650:SF1">
    <property type="entry name" value="WAX ESTER SYNTHASE_DIACYLGLYCEROL ACYLTRANSFERASE 4-RELATED"/>
    <property type="match status" value="1"/>
</dbReference>
<evidence type="ECO:0000259" key="12">
    <source>
        <dbReference type="Pfam" id="PF03007"/>
    </source>
</evidence>
<keyword evidence="7 11" id="KW-0319">Glycerol metabolism</keyword>
<evidence type="ECO:0000313" key="14">
    <source>
        <dbReference type="EMBL" id="GAA4815590.1"/>
    </source>
</evidence>
<dbReference type="PANTHER" id="PTHR31650">
    <property type="entry name" value="O-ACYLTRANSFERASE (WSD1-LIKE) FAMILY PROTEIN"/>
    <property type="match status" value="1"/>
</dbReference>
<evidence type="ECO:0000256" key="4">
    <source>
        <dbReference type="ARBA" id="ARBA00013244"/>
    </source>
</evidence>
<feature type="domain" description="O-acyltransferase WSD1-like N-terminal" evidence="12">
    <location>
        <begin position="4"/>
        <end position="266"/>
    </location>
</feature>
<evidence type="ECO:0000256" key="9">
    <source>
        <dbReference type="ARBA" id="ARBA00023315"/>
    </source>
</evidence>